<dbReference type="InterPro" id="IPR058792">
    <property type="entry name" value="Beta-barrel_RND_2"/>
</dbReference>
<dbReference type="InterPro" id="IPR030190">
    <property type="entry name" value="MacA_alpha-hairpin_sf"/>
</dbReference>
<comment type="subcellular location">
    <subcellularLocation>
        <location evidence="1">Cell envelope</location>
    </subcellularLocation>
</comment>
<keyword evidence="10" id="KW-1185">Reference proteome</keyword>
<dbReference type="EMBL" id="JALHLG010000003">
    <property type="protein sequence ID" value="MCJ2185739.1"/>
    <property type="molecule type" value="Genomic_DNA"/>
</dbReference>
<protein>
    <submittedName>
        <fullName evidence="9">Efflux RND transporter periplasmic adaptor subunit</fullName>
    </submittedName>
</protein>
<dbReference type="Pfam" id="PF25917">
    <property type="entry name" value="BSH_RND"/>
    <property type="match status" value="1"/>
</dbReference>
<evidence type="ECO:0000313" key="9">
    <source>
        <dbReference type="EMBL" id="MCJ2185739.1"/>
    </source>
</evidence>
<dbReference type="InterPro" id="IPR006143">
    <property type="entry name" value="RND_pump_MFP"/>
</dbReference>
<dbReference type="Pfam" id="PF25967">
    <property type="entry name" value="RND-MFP_C"/>
    <property type="match status" value="1"/>
</dbReference>
<reference evidence="9 10" key="1">
    <citation type="submission" date="2022-04" db="EMBL/GenBank/DDBJ databases">
        <title>Identification of a novel bacterium isolated from mangrove sediments.</title>
        <authorList>
            <person name="Pan X."/>
        </authorList>
    </citation>
    <scope>NUCLEOTIDE SEQUENCE [LARGE SCALE GENOMIC DNA]</scope>
    <source>
        <strain evidence="9 10">B2638</strain>
    </source>
</reference>
<dbReference type="Gene3D" id="2.40.420.20">
    <property type="match status" value="1"/>
</dbReference>
<name>A0ABT0BL24_9SPHN</name>
<dbReference type="InterPro" id="IPR058627">
    <property type="entry name" value="MdtA-like_C"/>
</dbReference>
<keyword evidence="4" id="KW-0175">Coiled coil</keyword>
<evidence type="ECO:0000313" key="10">
    <source>
        <dbReference type="Proteomes" id="UP001202281"/>
    </source>
</evidence>
<dbReference type="RefSeq" id="WP_243917695.1">
    <property type="nucleotide sequence ID" value="NZ_JALHLG010000003.1"/>
</dbReference>
<dbReference type="Gene3D" id="2.40.50.100">
    <property type="match status" value="1"/>
</dbReference>
<dbReference type="Pfam" id="PF25954">
    <property type="entry name" value="Beta-barrel_RND_2"/>
    <property type="match status" value="1"/>
</dbReference>
<proteinExistence type="inferred from homology"/>
<dbReference type="PANTHER" id="PTHR30469:SF29">
    <property type="entry name" value="BLR2860 PROTEIN"/>
    <property type="match status" value="1"/>
</dbReference>
<feature type="domain" description="Multidrug resistance protein MdtA-like C-terminal permuted SH3" evidence="8">
    <location>
        <begin position="293"/>
        <end position="356"/>
    </location>
</feature>
<dbReference type="SUPFAM" id="SSF111369">
    <property type="entry name" value="HlyD-like secretion proteins"/>
    <property type="match status" value="1"/>
</dbReference>
<feature type="domain" description="CusB-like beta-barrel" evidence="7">
    <location>
        <begin position="215"/>
        <end position="286"/>
    </location>
</feature>
<accession>A0ABT0BL24</accession>
<evidence type="ECO:0000259" key="6">
    <source>
        <dbReference type="Pfam" id="PF25917"/>
    </source>
</evidence>
<dbReference type="NCBIfam" id="TIGR01730">
    <property type="entry name" value="RND_mfp"/>
    <property type="match status" value="1"/>
</dbReference>
<evidence type="ECO:0000256" key="5">
    <source>
        <dbReference type="SAM" id="Phobius"/>
    </source>
</evidence>
<gene>
    <name evidence="9" type="ORF">MTR66_02795</name>
</gene>
<feature type="domain" description="Multidrug resistance protein MdtA-like barrel-sandwich hybrid" evidence="6">
    <location>
        <begin position="81"/>
        <end position="208"/>
    </location>
</feature>
<dbReference type="Proteomes" id="UP001202281">
    <property type="component" value="Unassembled WGS sequence"/>
</dbReference>
<keyword evidence="5" id="KW-0472">Membrane</keyword>
<feature type="transmembrane region" description="Helical" evidence="5">
    <location>
        <begin position="21"/>
        <end position="42"/>
    </location>
</feature>
<evidence type="ECO:0000256" key="1">
    <source>
        <dbReference type="ARBA" id="ARBA00004196"/>
    </source>
</evidence>
<comment type="caution">
    <text evidence="9">The sequence shown here is derived from an EMBL/GenBank/DDBJ whole genome shotgun (WGS) entry which is preliminary data.</text>
</comment>
<evidence type="ECO:0000259" key="8">
    <source>
        <dbReference type="Pfam" id="PF25967"/>
    </source>
</evidence>
<keyword evidence="5" id="KW-0812">Transmembrane</keyword>
<dbReference type="Gene3D" id="6.10.140.1990">
    <property type="match status" value="1"/>
</dbReference>
<keyword evidence="3" id="KW-0813">Transport</keyword>
<evidence type="ECO:0000256" key="3">
    <source>
        <dbReference type="ARBA" id="ARBA00022448"/>
    </source>
</evidence>
<dbReference type="PANTHER" id="PTHR30469">
    <property type="entry name" value="MULTIDRUG RESISTANCE PROTEIN MDTA"/>
    <property type="match status" value="1"/>
</dbReference>
<comment type="similarity">
    <text evidence="2">Belongs to the membrane fusion protein (MFP) (TC 8.A.1) family.</text>
</comment>
<dbReference type="Gene3D" id="2.40.30.170">
    <property type="match status" value="1"/>
</dbReference>
<evidence type="ECO:0000259" key="7">
    <source>
        <dbReference type="Pfam" id="PF25954"/>
    </source>
</evidence>
<sequence length="377" mass="40122">MTESGLQGDEQQRPTIAQVRTIVITICVLVVLLGGLFAWRTWRAGSGQAWPQQAVPVAATVLTPREVPASLDAVGTLSGVRQVTLSPEAAGRVSAIRFKAGAHVGAGALLVQINDGPERADRRAAAAKAEFARIQLKRSEELAPTGAEPRELLQQRRAEYDQARAAVNQIDARIAQKAVRAPFSGEVGIRQVNLGQYLNPGDPVATLTALDRLYVDFALPQQDLARLHRGASVNVTSDAFPGRTFSAKVNAIEPQIGEDTRNVSVQAVMPNPGRELRPGMYVTASFVLPPHKDALVLPITAVQTSAQGDSVIVIRGKNARKGGKAEIVPVQTGQRMGEEVVVTGALKPGDVVVADGQLRVQPGAEVKVSRIVPQKGR</sequence>
<dbReference type="InterPro" id="IPR058625">
    <property type="entry name" value="MdtA-like_BSH"/>
</dbReference>
<organism evidence="9 10">
    <name type="scientific">Novosphingobium beihaiensis</name>
    <dbReference type="NCBI Taxonomy" id="2930389"/>
    <lineage>
        <taxon>Bacteria</taxon>
        <taxon>Pseudomonadati</taxon>
        <taxon>Pseudomonadota</taxon>
        <taxon>Alphaproteobacteria</taxon>
        <taxon>Sphingomonadales</taxon>
        <taxon>Sphingomonadaceae</taxon>
        <taxon>Novosphingobium</taxon>
    </lineage>
</organism>
<keyword evidence="5" id="KW-1133">Transmembrane helix</keyword>
<evidence type="ECO:0000256" key="4">
    <source>
        <dbReference type="ARBA" id="ARBA00023054"/>
    </source>
</evidence>
<evidence type="ECO:0000256" key="2">
    <source>
        <dbReference type="ARBA" id="ARBA00009477"/>
    </source>
</evidence>